<name>A0A420WLM3_9PROT</name>
<dbReference type="SUPFAM" id="SSF75005">
    <property type="entry name" value="Arabinanase/levansucrase/invertase"/>
    <property type="match status" value="1"/>
</dbReference>
<dbReference type="Gene3D" id="2.115.10.20">
    <property type="entry name" value="Glycosyl hydrolase domain, family 43"/>
    <property type="match status" value="1"/>
</dbReference>
<dbReference type="AlphaFoldDB" id="A0A420WLM3"/>
<sequence>MTLRKTPPFPAPYPRTFSGPIQHPDLHLWDSWIMHMDGKDFLYCLALARRDHDGSPITPAQRNAYQFHFRHFESSDRGASWTDKGVALKPGNIADGNDAGNVWSGGVLPIESGQVLFGFTGISDDSPDHPFVQSINFAIGTPDGPVYFADKAASHPARDRDAILQMGYYLPSAEDIGHGDGEENGPISAWRDPYFYREDSGDIYAFWSAKLGPRRPAVAWGKITIDGKDVRLDLFPPISLPDDGDYTQAEVPKICKNLATNTYFMMISACSRLDEKQADEEVFKQLRLYKSESLSGPWKPYKAGSNVLKNMDNLFGASFLDMTVKENSFQIIAPYTEKAVSSLELTFAPVKTLKV</sequence>
<dbReference type="InterPro" id="IPR023296">
    <property type="entry name" value="Glyco_hydro_beta-prop_sf"/>
</dbReference>
<proteinExistence type="predicted"/>
<organism evidence="1 2">
    <name type="scientific">Litorimonas taeanensis</name>
    <dbReference type="NCBI Taxonomy" id="568099"/>
    <lineage>
        <taxon>Bacteria</taxon>
        <taxon>Pseudomonadati</taxon>
        <taxon>Pseudomonadota</taxon>
        <taxon>Alphaproteobacteria</taxon>
        <taxon>Maricaulales</taxon>
        <taxon>Robiginitomaculaceae</taxon>
    </lineage>
</organism>
<comment type="caution">
    <text evidence="1">The sequence shown here is derived from an EMBL/GenBank/DDBJ whole genome shotgun (WGS) entry which is preliminary data.</text>
</comment>
<evidence type="ECO:0000313" key="2">
    <source>
        <dbReference type="Proteomes" id="UP000282211"/>
    </source>
</evidence>
<dbReference type="Proteomes" id="UP000282211">
    <property type="component" value="Unassembled WGS sequence"/>
</dbReference>
<evidence type="ECO:0000313" key="1">
    <source>
        <dbReference type="EMBL" id="RKQ71928.1"/>
    </source>
</evidence>
<accession>A0A420WLM3</accession>
<gene>
    <name evidence="1" type="ORF">DES40_1263</name>
</gene>
<dbReference type="EMBL" id="RBII01000001">
    <property type="protein sequence ID" value="RKQ71928.1"/>
    <property type="molecule type" value="Genomic_DNA"/>
</dbReference>
<dbReference type="RefSeq" id="WP_147405867.1">
    <property type="nucleotide sequence ID" value="NZ_RBII01000001.1"/>
</dbReference>
<dbReference type="OrthoDB" id="7064503at2"/>
<keyword evidence="2" id="KW-1185">Reference proteome</keyword>
<reference evidence="1 2" key="1">
    <citation type="submission" date="2018-10" db="EMBL/GenBank/DDBJ databases">
        <title>Genomic Encyclopedia of Type Strains, Phase IV (KMG-IV): sequencing the most valuable type-strain genomes for metagenomic binning, comparative biology and taxonomic classification.</title>
        <authorList>
            <person name="Goeker M."/>
        </authorList>
    </citation>
    <scope>NUCLEOTIDE SEQUENCE [LARGE SCALE GENOMIC DNA]</scope>
    <source>
        <strain evidence="1 2">DSM 22008</strain>
    </source>
</reference>
<protein>
    <submittedName>
        <fullName evidence="1">Uncharacterized protein</fullName>
    </submittedName>
</protein>
<dbReference type="InParanoid" id="A0A420WLM3"/>